<proteinExistence type="predicted"/>
<organism evidence="1 2">
    <name type="scientific">Eretmocerus hayati</name>
    <dbReference type="NCBI Taxonomy" id="131215"/>
    <lineage>
        <taxon>Eukaryota</taxon>
        <taxon>Metazoa</taxon>
        <taxon>Ecdysozoa</taxon>
        <taxon>Arthropoda</taxon>
        <taxon>Hexapoda</taxon>
        <taxon>Insecta</taxon>
        <taxon>Pterygota</taxon>
        <taxon>Neoptera</taxon>
        <taxon>Endopterygota</taxon>
        <taxon>Hymenoptera</taxon>
        <taxon>Apocrita</taxon>
        <taxon>Proctotrupomorpha</taxon>
        <taxon>Chalcidoidea</taxon>
        <taxon>Aphelinidae</taxon>
        <taxon>Aphelininae</taxon>
        <taxon>Eretmocerus</taxon>
    </lineage>
</organism>
<protein>
    <submittedName>
        <fullName evidence="1">Uncharacterized protein</fullName>
    </submittedName>
</protein>
<gene>
    <name evidence="1" type="ORF">QAD02_019340</name>
</gene>
<dbReference type="Proteomes" id="UP001239111">
    <property type="component" value="Chromosome 1"/>
</dbReference>
<accession>A0ACC2PKG5</accession>
<comment type="caution">
    <text evidence="1">The sequence shown here is derived from an EMBL/GenBank/DDBJ whole genome shotgun (WGS) entry which is preliminary data.</text>
</comment>
<keyword evidence="2" id="KW-1185">Reference proteome</keyword>
<sequence>MSKDETSEITHSSDFDFAKVFAQETWAECEFPQILSAVRQANGGPCVGNEEIEKRWKDSCVLSDSSSCTFYSALSSDCESYRTAESTPCEPRSAVPDVLEHGENFPLEKSLPHCGDLYSSTNLGNDIDQISHNKLTVYSEILTPECNILVDDQNRNEKRFGILFQSEEDEDVYYHPLKEQIQKDPEWQNLRLRRKGTETTLTARSYYMNLDEDDISFQPSTSAPVSHRVKPRKSKISKRKSFR</sequence>
<evidence type="ECO:0000313" key="2">
    <source>
        <dbReference type="Proteomes" id="UP001239111"/>
    </source>
</evidence>
<name>A0ACC2PKG5_9HYME</name>
<evidence type="ECO:0000313" key="1">
    <source>
        <dbReference type="EMBL" id="KAJ8683548.1"/>
    </source>
</evidence>
<reference evidence="1" key="1">
    <citation type="submission" date="2023-04" db="EMBL/GenBank/DDBJ databases">
        <title>A chromosome-level genome assembly of the parasitoid wasp Eretmocerus hayati.</title>
        <authorList>
            <person name="Zhong Y."/>
            <person name="Liu S."/>
            <person name="Liu Y."/>
        </authorList>
    </citation>
    <scope>NUCLEOTIDE SEQUENCE</scope>
    <source>
        <strain evidence="1">ZJU_SS_LIU_2023</strain>
    </source>
</reference>
<dbReference type="EMBL" id="CM056741">
    <property type="protein sequence ID" value="KAJ8683548.1"/>
    <property type="molecule type" value="Genomic_DNA"/>
</dbReference>